<evidence type="ECO:0000256" key="2">
    <source>
        <dbReference type="ARBA" id="ARBA00022692"/>
    </source>
</evidence>
<evidence type="ECO:0000259" key="6">
    <source>
        <dbReference type="Pfam" id="PF04116"/>
    </source>
</evidence>
<organism evidence="7 8">
    <name type="scientific">Trinickia dinghuensis</name>
    <dbReference type="NCBI Taxonomy" id="2291023"/>
    <lineage>
        <taxon>Bacteria</taxon>
        <taxon>Pseudomonadati</taxon>
        <taxon>Pseudomonadota</taxon>
        <taxon>Betaproteobacteria</taxon>
        <taxon>Burkholderiales</taxon>
        <taxon>Burkholderiaceae</taxon>
        <taxon>Trinickia</taxon>
    </lineage>
</organism>
<dbReference type="Pfam" id="PF04116">
    <property type="entry name" value="FA_hydroxylase"/>
    <property type="match status" value="1"/>
</dbReference>
<keyword evidence="3 5" id="KW-1133">Transmembrane helix</keyword>
<protein>
    <submittedName>
        <fullName evidence="7">Sterol desaturase family protein</fullName>
    </submittedName>
</protein>
<dbReference type="GO" id="GO:0008610">
    <property type="term" value="P:lipid biosynthetic process"/>
    <property type="evidence" value="ECO:0007669"/>
    <property type="project" value="InterPro"/>
</dbReference>
<accession>A0A3D8K542</accession>
<gene>
    <name evidence="7" type="ORF">DWV00_00600</name>
</gene>
<keyword evidence="4 5" id="KW-0472">Membrane</keyword>
<feature type="domain" description="Fatty acid hydroxylase" evidence="6">
    <location>
        <begin position="178"/>
        <end position="308"/>
    </location>
</feature>
<evidence type="ECO:0000256" key="5">
    <source>
        <dbReference type="SAM" id="Phobius"/>
    </source>
</evidence>
<dbReference type="PANTHER" id="PTHR11863">
    <property type="entry name" value="STEROL DESATURASE"/>
    <property type="match status" value="1"/>
</dbReference>
<dbReference type="InterPro" id="IPR006694">
    <property type="entry name" value="Fatty_acid_hydroxylase"/>
</dbReference>
<dbReference type="AlphaFoldDB" id="A0A3D8K542"/>
<keyword evidence="2 5" id="KW-0812">Transmembrane</keyword>
<dbReference type="EMBL" id="QRGA01000001">
    <property type="protein sequence ID" value="RDV00340.1"/>
    <property type="molecule type" value="Genomic_DNA"/>
</dbReference>
<feature type="transmembrane region" description="Helical" evidence="5">
    <location>
        <begin position="169"/>
        <end position="191"/>
    </location>
</feature>
<feature type="transmembrane region" description="Helical" evidence="5">
    <location>
        <begin position="40"/>
        <end position="61"/>
    </location>
</feature>
<feature type="transmembrane region" description="Helical" evidence="5">
    <location>
        <begin position="229"/>
        <end position="251"/>
    </location>
</feature>
<feature type="transmembrane region" description="Helical" evidence="5">
    <location>
        <begin position="73"/>
        <end position="95"/>
    </location>
</feature>
<dbReference type="GO" id="GO:0016491">
    <property type="term" value="F:oxidoreductase activity"/>
    <property type="evidence" value="ECO:0007669"/>
    <property type="project" value="InterPro"/>
</dbReference>
<evidence type="ECO:0000256" key="4">
    <source>
        <dbReference type="ARBA" id="ARBA00023136"/>
    </source>
</evidence>
<evidence type="ECO:0000256" key="1">
    <source>
        <dbReference type="ARBA" id="ARBA00004370"/>
    </source>
</evidence>
<name>A0A3D8K542_9BURK</name>
<dbReference type="GO" id="GO:0005506">
    <property type="term" value="F:iron ion binding"/>
    <property type="evidence" value="ECO:0007669"/>
    <property type="project" value="InterPro"/>
</dbReference>
<dbReference type="OrthoDB" id="9770329at2"/>
<comment type="subcellular location">
    <subcellularLocation>
        <location evidence="1">Membrane</location>
    </subcellularLocation>
</comment>
<keyword evidence="8" id="KW-1185">Reference proteome</keyword>
<evidence type="ECO:0000313" key="7">
    <source>
        <dbReference type="EMBL" id="RDV00340.1"/>
    </source>
</evidence>
<dbReference type="Proteomes" id="UP000256838">
    <property type="component" value="Unassembled WGS sequence"/>
</dbReference>
<dbReference type="GO" id="GO:0016020">
    <property type="term" value="C:membrane"/>
    <property type="evidence" value="ECO:0007669"/>
    <property type="project" value="UniProtKB-SubCell"/>
</dbReference>
<comment type="caution">
    <text evidence="7">The sequence shown here is derived from an EMBL/GenBank/DDBJ whole genome shotgun (WGS) entry which is preliminary data.</text>
</comment>
<sequence length="334" mass="38994">MDDLKFGTRNKRGDWAPAQDLDVAPFWKWPVSLPKMFDYVVGYVWPWNLFIMATTVLWWYFVVPDMATMKTIGWAWILKLLAANWIGNFLFYGFIELRYYRARVQERRFKYNGKFPAEQPSDVFLFRSQNIDNFLRSFFVSIPIGTAIEVGLLWAFANGLTPMVTWQAHPVYLIVLTLLAPIAHEVHFFFIHRAIHWGPLYKWVHSVHHNSVNPSPWSSMSMHPVESTLYFGVAFWVLAVPSHPFIAVYFFHLAAFGAVVGHIGFDRLEVTGDVAQPSHAYAHYLHHKYFEVNYCDNGFFPLDKWFGTWHDGSSEGDRRMQERFAKKKARLNVG</sequence>
<proteinExistence type="predicted"/>
<feature type="transmembrane region" description="Helical" evidence="5">
    <location>
        <begin position="134"/>
        <end position="157"/>
    </location>
</feature>
<reference evidence="7 8" key="1">
    <citation type="submission" date="2018-08" db="EMBL/GenBank/DDBJ databases">
        <title>Paraburkholderia sp. DHOM06 isolated from forest soil.</title>
        <authorList>
            <person name="Gao Z.-H."/>
            <person name="Qiu L.-H."/>
        </authorList>
    </citation>
    <scope>NUCLEOTIDE SEQUENCE [LARGE SCALE GENOMIC DNA]</scope>
    <source>
        <strain evidence="7 8">DHOM06</strain>
    </source>
</reference>
<dbReference type="InterPro" id="IPR050307">
    <property type="entry name" value="Sterol_Desaturase_Related"/>
</dbReference>
<evidence type="ECO:0000256" key="3">
    <source>
        <dbReference type="ARBA" id="ARBA00022989"/>
    </source>
</evidence>
<evidence type="ECO:0000313" key="8">
    <source>
        <dbReference type="Proteomes" id="UP000256838"/>
    </source>
</evidence>